<keyword evidence="2" id="KW-1133">Transmembrane helix</keyword>
<feature type="transmembrane region" description="Helical" evidence="2">
    <location>
        <begin position="139"/>
        <end position="162"/>
    </location>
</feature>
<evidence type="ECO:0000313" key="5">
    <source>
        <dbReference type="Proteomes" id="UP000308199"/>
    </source>
</evidence>
<accession>A0A4S4L3L5</accession>
<reference evidence="4 5" key="1">
    <citation type="submission" date="2019-02" db="EMBL/GenBank/DDBJ databases">
        <title>Genome sequencing of the rare red list fungi Phellinidium pouzarii.</title>
        <authorList>
            <person name="Buettner E."/>
            <person name="Kellner H."/>
        </authorList>
    </citation>
    <scope>NUCLEOTIDE SEQUENCE [LARGE SCALE GENOMIC DNA]</scope>
    <source>
        <strain evidence="4 5">DSM 108285</strain>
    </source>
</reference>
<feature type="compositionally biased region" description="Basic and acidic residues" evidence="1">
    <location>
        <begin position="172"/>
        <end position="183"/>
    </location>
</feature>
<gene>
    <name evidence="4" type="ORF">EW145_g4450</name>
</gene>
<evidence type="ECO:0008006" key="6">
    <source>
        <dbReference type="Google" id="ProtNLM"/>
    </source>
</evidence>
<dbReference type="EMBL" id="SGPK01000228">
    <property type="protein sequence ID" value="THH05914.1"/>
    <property type="molecule type" value="Genomic_DNA"/>
</dbReference>
<feature type="region of interest" description="Disordered" evidence="1">
    <location>
        <begin position="172"/>
        <end position="198"/>
    </location>
</feature>
<keyword evidence="2" id="KW-0472">Membrane</keyword>
<sequence length="215" mass="22098">MGNLKHQVLRAIATVATVALLSASASAQTSISETFIPESATTTSPPDPLATPVGTQTAACWETTVIDSAPASFALNPSEAATVNGAVCDLVYSLNGGIAMVPTTIEVSPSSQSISGSAASSSPVAASTSSTSSNRAIKVIMPALIGSLVGALLLCLATIYFLRLRTRRKAEASRTRRWAERKSGSWAMNETSQRPGANDAATPFPLAYAYTTGCA</sequence>
<dbReference type="AlphaFoldDB" id="A0A4S4L3L5"/>
<protein>
    <recommendedName>
        <fullName evidence="6">Mid2 domain-containing protein</fullName>
    </recommendedName>
</protein>
<keyword evidence="3" id="KW-0732">Signal</keyword>
<evidence type="ECO:0000256" key="2">
    <source>
        <dbReference type="SAM" id="Phobius"/>
    </source>
</evidence>
<evidence type="ECO:0000313" key="4">
    <source>
        <dbReference type="EMBL" id="THH05914.1"/>
    </source>
</evidence>
<keyword evidence="2" id="KW-0812">Transmembrane</keyword>
<evidence type="ECO:0000256" key="1">
    <source>
        <dbReference type="SAM" id="MobiDB-lite"/>
    </source>
</evidence>
<feature type="signal peptide" evidence="3">
    <location>
        <begin position="1"/>
        <end position="27"/>
    </location>
</feature>
<proteinExistence type="predicted"/>
<evidence type="ECO:0000256" key="3">
    <source>
        <dbReference type="SAM" id="SignalP"/>
    </source>
</evidence>
<comment type="caution">
    <text evidence="4">The sequence shown here is derived from an EMBL/GenBank/DDBJ whole genome shotgun (WGS) entry which is preliminary data.</text>
</comment>
<name>A0A4S4L3L5_9AGAM</name>
<organism evidence="4 5">
    <name type="scientific">Phellinidium pouzarii</name>
    <dbReference type="NCBI Taxonomy" id="167371"/>
    <lineage>
        <taxon>Eukaryota</taxon>
        <taxon>Fungi</taxon>
        <taxon>Dikarya</taxon>
        <taxon>Basidiomycota</taxon>
        <taxon>Agaricomycotina</taxon>
        <taxon>Agaricomycetes</taxon>
        <taxon>Hymenochaetales</taxon>
        <taxon>Hymenochaetaceae</taxon>
        <taxon>Phellinidium</taxon>
    </lineage>
</organism>
<keyword evidence="5" id="KW-1185">Reference proteome</keyword>
<dbReference type="Proteomes" id="UP000308199">
    <property type="component" value="Unassembled WGS sequence"/>
</dbReference>
<dbReference type="OrthoDB" id="3267328at2759"/>
<feature type="compositionally biased region" description="Polar residues" evidence="1">
    <location>
        <begin position="186"/>
        <end position="195"/>
    </location>
</feature>
<feature type="chain" id="PRO_5020600105" description="Mid2 domain-containing protein" evidence="3">
    <location>
        <begin position="28"/>
        <end position="215"/>
    </location>
</feature>